<keyword evidence="3" id="KW-1185">Reference proteome</keyword>
<keyword evidence="1" id="KW-0472">Membrane</keyword>
<evidence type="ECO:0000313" key="3">
    <source>
        <dbReference type="Proteomes" id="UP000289738"/>
    </source>
</evidence>
<reference evidence="2 3" key="1">
    <citation type="submission" date="2019-01" db="EMBL/GenBank/DDBJ databases">
        <title>Sequencing of cultivated peanut Arachis hypogaea provides insights into genome evolution and oil improvement.</title>
        <authorList>
            <person name="Chen X."/>
        </authorList>
    </citation>
    <scope>NUCLEOTIDE SEQUENCE [LARGE SCALE GENOMIC DNA]</scope>
    <source>
        <strain evidence="3">cv. Fuhuasheng</strain>
        <tissue evidence="2">Leaves</tissue>
    </source>
</reference>
<comment type="caution">
    <text evidence="2">The sequence shown here is derived from an EMBL/GenBank/DDBJ whole genome shotgun (WGS) entry which is preliminary data.</text>
</comment>
<gene>
    <name evidence="2" type="ORF">Ahy_B10g100401</name>
</gene>
<dbReference type="Proteomes" id="UP000289738">
    <property type="component" value="Chromosome B10"/>
</dbReference>
<name>A0A444WWL5_ARAHY</name>
<keyword evidence="1" id="KW-1133">Transmembrane helix</keyword>
<accession>A0A444WWL5</accession>
<sequence>MEHHSAPWFGFEVKWYSSLNVTSDPFVPTQENALLRRAMNESSSFWVVLAVLFSSTLAVTGFRMLTINFHLPVIVRVGSESGNIDKAIIPSD</sequence>
<proteinExistence type="predicted"/>
<organism evidence="2 3">
    <name type="scientific">Arachis hypogaea</name>
    <name type="common">Peanut</name>
    <dbReference type="NCBI Taxonomy" id="3818"/>
    <lineage>
        <taxon>Eukaryota</taxon>
        <taxon>Viridiplantae</taxon>
        <taxon>Streptophyta</taxon>
        <taxon>Embryophyta</taxon>
        <taxon>Tracheophyta</taxon>
        <taxon>Spermatophyta</taxon>
        <taxon>Magnoliopsida</taxon>
        <taxon>eudicotyledons</taxon>
        <taxon>Gunneridae</taxon>
        <taxon>Pentapetalae</taxon>
        <taxon>rosids</taxon>
        <taxon>fabids</taxon>
        <taxon>Fabales</taxon>
        <taxon>Fabaceae</taxon>
        <taxon>Papilionoideae</taxon>
        <taxon>50 kb inversion clade</taxon>
        <taxon>dalbergioids sensu lato</taxon>
        <taxon>Dalbergieae</taxon>
        <taxon>Pterocarpus clade</taxon>
        <taxon>Arachis</taxon>
    </lineage>
</organism>
<protein>
    <submittedName>
        <fullName evidence="2">Uncharacterized protein</fullName>
    </submittedName>
</protein>
<evidence type="ECO:0000256" key="1">
    <source>
        <dbReference type="SAM" id="Phobius"/>
    </source>
</evidence>
<dbReference type="EMBL" id="SDMP01000020">
    <property type="protein sequence ID" value="RYQ81803.1"/>
    <property type="molecule type" value="Genomic_DNA"/>
</dbReference>
<keyword evidence="1" id="KW-0812">Transmembrane</keyword>
<evidence type="ECO:0000313" key="2">
    <source>
        <dbReference type="EMBL" id="RYQ81803.1"/>
    </source>
</evidence>
<feature type="transmembrane region" description="Helical" evidence="1">
    <location>
        <begin position="45"/>
        <end position="66"/>
    </location>
</feature>
<dbReference type="AlphaFoldDB" id="A0A444WWL5"/>